<evidence type="ECO:0000313" key="3">
    <source>
        <dbReference type="Proteomes" id="UP000520592"/>
    </source>
</evidence>
<reference evidence="2 3" key="1">
    <citation type="submission" date="2020-04" db="EMBL/GenBank/DDBJ databases">
        <title>Molecular characterization of pseudomonads from Agaricus bisporus reveal novel blotch 2 pathogens in Western Europe.</title>
        <authorList>
            <person name="Taparia T."/>
            <person name="Krijger M."/>
            <person name="Haynes E."/>
            <person name="Elpinstone J.G."/>
            <person name="Noble R."/>
            <person name="Van Der Wolf J."/>
        </authorList>
    </citation>
    <scope>NUCLEOTIDE SEQUENCE [LARGE SCALE GENOMIC DNA]</scope>
    <source>
        <strain evidence="2 3">IPO3737</strain>
    </source>
</reference>
<dbReference type="Pfam" id="PF10976">
    <property type="entry name" value="DUF2790"/>
    <property type="match status" value="1"/>
</dbReference>
<name>A0A7Y7Y9J8_9PSED</name>
<comment type="caution">
    <text evidence="2">The sequence shown here is derived from an EMBL/GenBank/DDBJ whole genome shotgun (WGS) entry which is preliminary data.</text>
</comment>
<dbReference type="InterPro" id="IPR021245">
    <property type="entry name" value="DUF2790"/>
</dbReference>
<dbReference type="Proteomes" id="UP000520592">
    <property type="component" value="Unassembled WGS sequence"/>
</dbReference>
<proteinExistence type="predicted"/>
<keyword evidence="1" id="KW-0732">Signal</keyword>
<feature type="signal peptide" evidence="1">
    <location>
        <begin position="1"/>
        <end position="26"/>
    </location>
</feature>
<dbReference type="AlphaFoldDB" id="A0A7Y7Y9J8"/>
<sequence length="82" mass="8542">MKLKALCTAGLFSALSILAVVAPAQASAHSASAKPDIQHVLSVVTDGTGNCGVVNAHMTYLDSRGQQGTFDYRKFADCDQGN</sequence>
<dbReference type="Gene3D" id="2.30.140.50">
    <property type="entry name" value="Protein of unknown function DUF2790"/>
    <property type="match status" value="1"/>
</dbReference>
<protein>
    <submittedName>
        <fullName evidence="2">DUF2790 domain-containing protein</fullName>
    </submittedName>
</protein>
<evidence type="ECO:0000256" key="1">
    <source>
        <dbReference type="SAM" id="SignalP"/>
    </source>
</evidence>
<gene>
    <name evidence="2" type="ORF">HX876_07645</name>
</gene>
<evidence type="ECO:0000313" key="2">
    <source>
        <dbReference type="EMBL" id="NWC32260.1"/>
    </source>
</evidence>
<dbReference type="EMBL" id="JACAQD010000009">
    <property type="protein sequence ID" value="NWC32260.1"/>
    <property type="molecule type" value="Genomic_DNA"/>
</dbReference>
<dbReference type="RefSeq" id="WP_177059459.1">
    <property type="nucleotide sequence ID" value="NZ_JACAPB010000016.1"/>
</dbReference>
<accession>A0A7Y7Y9J8</accession>
<feature type="chain" id="PRO_5031068620" evidence="1">
    <location>
        <begin position="27"/>
        <end position="82"/>
    </location>
</feature>
<organism evidence="2 3">
    <name type="scientific">Pseudomonas gingeri</name>
    <dbReference type="NCBI Taxonomy" id="117681"/>
    <lineage>
        <taxon>Bacteria</taxon>
        <taxon>Pseudomonadati</taxon>
        <taxon>Pseudomonadota</taxon>
        <taxon>Gammaproteobacteria</taxon>
        <taxon>Pseudomonadales</taxon>
        <taxon>Pseudomonadaceae</taxon>
        <taxon>Pseudomonas</taxon>
    </lineage>
</organism>